<proteinExistence type="predicted"/>
<dbReference type="RefSeq" id="WP_254084904.1">
    <property type="nucleotide sequence ID" value="NZ_JAHESE010000012.1"/>
</dbReference>
<protein>
    <submittedName>
        <fullName evidence="3">O-succinylbenzoate synthase</fullName>
    </submittedName>
</protein>
<keyword evidence="4" id="KW-1185">Reference proteome</keyword>
<dbReference type="CDD" id="cd03320">
    <property type="entry name" value="OSBS"/>
    <property type="match status" value="1"/>
</dbReference>
<feature type="domain" description="Mandelate racemase/muconate lactonizing enzyme C-terminal" evidence="2">
    <location>
        <begin position="140"/>
        <end position="237"/>
    </location>
</feature>
<dbReference type="PROSITE" id="PS00909">
    <property type="entry name" value="MR_MLE_2"/>
    <property type="match status" value="1"/>
</dbReference>
<evidence type="ECO:0000256" key="1">
    <source>
        <dbReference type="ARBA" id="ARBA00022723"/>
    </source>
</evidence>
<dbReference type="InterPro" id="IPR018110">
    <property type="entry name" value="Mandel_Rmase/mucon_lact_enz_CS"/>
</dbReference>
<keyword evidence="1" id="KW-0479">Metal-binding</keyword>
<dbReference type="InterPro" id="IPR036849">
    <property type="entry name" value="Enolase-like_C_sf"/>
</dbReference>
<dbReference type="InterPro" id="IPR013342">
    <property type="entry name" value="Mandelate_racemase_C"/>
</dbReference>
<dbReference type="SUPFAM" id="SSF54826">
    <property type="entry name" value="Enolase N-terminal domain-like"/>
    <property type="match status" value="1"/>
</dbReference>
<dbReference type="Gene3D" id="3.30.390.10">
    <property type="entry name" value="Enolase-like, N-terminal domain"/>
    <property type="match status" value="1"/>
</dbReference>
<sequence>MAVHAAFIQKTFEFNFQARTSRGPMHDKISWFIKLWDDAVPGVVGLGECGPLPGLSIDARPDFEAILHATLKKVMQTGGLQNLPPTWVEQITPTGFPAITFGLETALLDWQHGGRRVIFDNSFFQGQSIPINGLIWMGNLDFMMQQINDKVAKGFTCIKLKVGGLNFDRECDVLQYIRQRYFRENLTIRLDANGAFKPEEALMKLEALAKFTIHSIEQPIKQGLPELADIIRQSPVPVALDEELIGVEGEARAALIERLKPAYIILKPTLHGGLSGCRAWIAAAEQHGVGWWITSALESNVGLNAICQFTAEYNAAMSMPQGLGTGAIYTENIPSPLVVTQGAIRYDSTKAWDVAMI</sequence>
<dbReference type="SMART" id="SM00922">
    <property type="entry name" value="MR_MLE"/>
    <property type="match status" value="1"/>
</dbReference>
<dbReference type="PANTHER" id="PTHR48073">
    <property type="entry name" value="O-SUCCINYLBENZOATE SYNTHASE-RELATED"/>
    <property type="match status" value="1"/>
</dbReference>
<dbReference type="SUPFAM" id="SSF51604">
    <property type="entry name" value="Enolase C-terminal domain-like"/>
    <property type="match status" value="1"/>
</dbReference>
<dbReference type="InterPro" id="IPR029017">
    <property type="entry name" value="Enolase-like_N"/>
</dbReference>
<dbReference type="SFLD" id="SFLDF00009">
    <property type="entry name" value="o-succinylbenzoate_synthase"/>
    <property type="match status" value="1"/>
</dbReference>
<dbReference type="Gene3D" id="3.20.20.120">
    <property type="entry name" value="Enolase-like C-terminal domain"/>
    <property type="match status" value="1"/>
</dbReference>
<accession>A0AAP2DXR1</accession>
<dbReference type="SFLD" id="SFLDS00001">
    <property type="entry name" value="Enolase"/>
    <property type="match status" value="1"/>
</dbReference>
<evidence type="ECO:0000313" key="4">
    <source>
        <dbReference type="Proteomes" id="UP001319080"/>
    </source>
</evidence>
<dbReference type="GO" id="GO:0016854">
    <property type="term" value="F:racemase and epimerase activity"/>
    <property type="evidence" value="ECO:0007669"/>
    <property type="project" value="UniProtKB-ARBA"/>
</dbReference>
<evidence type="ECO:0000313" key="3">
    <source>
        <dbReference type="EMBL" id="MBT1709328.1"/>
    </source>
</evidence>
<dbReference type="AlphaFoldDB" id="A0AAP2DXR1"/>
<name>A0AAP2DXR1_9BACT</name>
<comment type="caution">
    <text evidence="3">The sequence shown here is derived from an EMBL/GenBank/DDBJ whole genome shotgun (WGS) entry which is preliminary data.</text>
</comment>
<dbReference type="GO" id="GO:0009063">
    <property type="term" value="P:amino acid catabolic process"/>
    <property type="evidence" value="ECO:0007669"/>
    <property type="project" value="InterPro"/>
</dbReference>
<reference evidence="3 4" key="1">
    <citation type="submission" date="2021-05" db="EMBL/GenBank/DDBJ databases">
        <title>A Polyphasic approach of four new species of the genus Ohtaekwangia: Ohtaekwangia histidinii sp. nov., Ohtaekwangia cretensis sp. nov., Ohtaekwangia indiensis sp. nov., Ohtaekwangia reichenbachii sp. nov. from diverse environment.</title>
        <authorList>
            <person name="Octaviana S."/>
        </authorList>
    </citation>
    <scope>NUCLEOTIDE SEQUENCE [LARGE SCALE GENOMIC DNA]</scope>
    <source>
        <strain evidence="3 4">PWU5</strain>
    </source>
</reference>
<dbReference type="EMBL" id="JAHESE010000012">
    <property type="protein sequence ID" value="MBT1709328.1"/>
    <property type="molecule type" value="Genomic_DNA"/>
</dbReference>
<dbReference type="GO" id="GO:0046872">
    <property type="term" value="F:metal ion binding"/>
    <property type="evidence" value="ECO:0007669"/>
    <property type="project" value="UniProtKB-KW"/>
</dbReference>
<gene>
    <name evidence="3" type="ORF">KK062_13885</name>
</gene>
<dbReference type="PANTHER" id="PTHR48073:SF2">
    <property type="entry name" value="O-SUCCINYLBENZOATE SYNTHASE"/>
    <property type="match status" value="1"/>
</dbReference>
<evidence type="ECO:0000259" key="2">
    <source>
        <dbReference type="SMART" id="SM00922"/>
    </source>
</evidence>
<dbReference type="InterPro" id="IPR029065">
    <property type="entry name" value="Enolase_C-like"/>
</dbReference>
<organism evidence="3 4">
    <name type="scientific">Dawidia cretensis</name>
    <dbReference type="NCBI Taxonomy" id="2782350"/>
    <lineage>
        <taxon>Bacteria</taxon>
        <taxon>Pseudomonadati</taxon>
        <taxon>Bacteroidota</taxon>
        <taxon>Cytophagia</taxon>
        <taxon>Cytophagales</taxon>
        <taxon>Chryseotaleaceae</taxon>
        <taxon>Dawidia</taxon>
    </lineage>
</organism>
<dbReference type="Pfam" id="PF13378">
    <property type="entry name" value="MR_MLE_C"/>
    <property type="match status" value="1"/>
</dbReference>
<dbReference type="Proteomes" id="UP001319080">
    <property type="component" value="Unassembled WGS sequence"/>
</dbReference>
<dbReference type="SFLD" id="SFLDG00180">
    <property type="entry name" value="muconate_cycloisomerase"/>
    <property type="match status" value="1"/>
</dbReference>